<feature type="region of interest" description="Disordered" evidence="1">
    <location>
        <begin position="63"/>
        <end position="89"/>
    </location>
</feature>
<reference evidence="2" key="1">
    <citation type="submission" date="2023-10" db="EMBL/GenBank/DDBJ databases">
        <authorList>
            <person name="Chen Y."/>
            <person name="Shah S."/>
            <person name="Dougan E. K."/>
            <person name="Thang M."/>
            <person name="Chan C."/>
        </authorList>
    </citation>
    <scope>NUCLEOTIDE SEQUENCE [LARGE SCALE GENOMIC DNA]</scope>
</reference>
<evidence type="ECO:0000256" key="1">
    <source>
        <dbReference type="SAM" id="MobiDB-lite"/>
    </source>
</evidence>
<organism evidence="2 3">
    <name type="scientific">Prorocentrum cordatum</name>
    <dbReference type="NCBI Taxonomy" id="2364126"/>
    <lineage>
        <taxon>Eukaryota</taxon>
        <taxon>Sar</taxon>
        <taxon>Alveolata</taxon>
        <taxon>Dinophyceae</taxon>
        <taxon>Prorocentrales</taxon>
        <taxon>Prorocentraceae</taxon>
        <taxon>Prorocentrum</taxon>
    </lineage>
</organism>
<protein>
    <submittedName>
        <fullName evidence="2">Uncharacterized protein</fullName>
    </submittedName>
</protein>
<feature type="compositionally biased region" description="Pro residues" evidence="1">
    <location>
        <begin position="66"/>
        <end position="80"/>
    </location>
</feature>
<keyword evidence="3" id="KW-1185">Reference proteome</keyword>
<comment type="caution">
    <text evidence="2">The sequence shown here is derived from an EMBL/GenBank/DDBJ whole genome shotgun (WGS) entry which is preliminary data.</text>
</comment>
<gene>
    <name evidence="2" type="ORF">PCOR1329_LOCUS9741</name>
</gene>
<evidence type="ECO:0000313" key="3">
    <source>
        <dbReference type="Proteomes" id="UP001189429"/>
    </source>
</evidence>
<feature type="non-terminal residue" evidence="2">
    <location>
        <position position="1031"/>
    </location>
</feature>
<name>A0ABN9Q984_9DINO</name>
<dbReference type="EMBL" id="CAUYUJ010002732">
    <property type="protein sequence ID" value="CAK0802132.1"/>
    <property type="molecule type" value="Genomic_DNA"/>
</dbReference>
<dbReference type="Proteomes" id="UP001189429">
    <property type="component" value="Unassembled WGS sequence"/>
</dbReference>
<accession>A0ABN9Q984</accession>
<dbReference type="SUPFAM" id="SSF56349">
    <property type="entry name" value="DNA breaking-rejoining enzymes"/>
    <property type="match status" value="1"/>
</dbReference>
<sequence>MIRGTAGLGDTPPGFGGDQIYRFRGAPAAEELRQHLIDVALALGLPAPADGLRIHRVGGGAIVPRALPPPPQGPPDPRPPGQGVQAAGAAAPAPRADLVWVAAEDAEDLTKGTEIDITADTVAVGDRAIMPWKGGFVSLRQLTRPEIYRFTYDDLRVLPVQFDSSGARRVALREGVQRQDDTLPAGGLDLQGPRTAAWFCRYIAENGPTPQAVHEAWLRKAKLHDGDRASHEHFVLAQVLSAAVCHDQLNVPALNSMEMVVRRLQLVKSAYSQSASAPDFSGADHFMGWGPVTASASVAPKLAAHVATKFRDEAAILKILIGMWMLVASVTSFHFLLSRPTCTSLYKDREALKALCGSEFSYAGGDSSRSVELYDRGQVSMPAAGASPPLLTNVIDPSGRGVVDGFTTAMLRSPVEMGAIMDQQAFIKPYMDLRLKRDRSLHYQFVRDLFESNLVDFGKEAFETVNPFFVRKKSGKQRLARDCRVANVRWRGPPKIRMASGSAFGSLQIPPGLQEQGMWGAGSDIADCFFWLAMPPDMRPHFALPPVPGALLLEWGVPARLGGDLHGLLEFRRMYDFASRMGSAPGRLCGEAAREARPVSYLIQVTMSDLRLEWSERVIATDACLSGYAVAATRWPQGVIKSYGAVREKWRYRSTLPSATAPRDAALPAFADPFTDINTLKTMIEPKTISPYEPSPDFAEINPKYLEKGDWKLQYASRRARAVSRASVAGASGPKALAGQDTLLESSSVSVKTYKDNGQRRTAFQEWVATKQLADKLEKEPDLVLTDYVNLLWKNGHDVSEGAKLLAAFMHALKGWARLEPGRTRPPVPLHLLALLWLEVINMGNPLMALALVTMWVAYLRPGEAMGLKESLVLDSIDLPWLGDLLAGLRRGQSDRLLFGFKRALLGPALAKAAKAVRLEKLKITPHHMRHSGPSHDILFKRRSLPTVKARGRWLSGRTVRRYEAHGRLLQQQAQVSDDANKKGALALDRLQVFSGCGRLTQALASSGIPAEAWDIEQGEAADFLKHGALE</sequence>
<evidence type="ECO:0000313" key="2">
    <source>
        <dbReference type="EMBL" id="CAK0802132.1"/>
    </source>
</evidence>
<dbReference type="InterPro" id="IPR011010">
    <property type="entry name" value="DNA_brk_join_enz"/>
</dbReference>
<proteinExistence type="predicted"/>